<accession>A0A7G1P6U9</accession>
<reference evidence="1 2" key="1">
    <citation type="journal article" date="2014" name="Int. J. Syst. Evol. Microbiol.">
        <title>Complete genome sequence of Corynebacterium casei LMG S-19264T (=DSM 44701T), isolated from a smear-ripened cheese.</title>
        <authorList>
            <consortium name="US DOE Joint Genome Institute (JGI-PGF)"/>
            <person name="Walter F."/>
            <person name="Albersmeier A."/>
            <person name="Kalinowski J."/>
            <person name="Ruckert C."/>
        </authorList>
    </citation>
    <scope>NUCLEOTIDE SEQUENCE [LARGE SCALE GENOMIC DNA]</scope>
    <source>
        <strain evidence="1 2">JCM 4677</strain>
    </source>
</reference>
<name>A0A7G1P6U9_9ACTN</name>
<evidence type="ECO:0000313" key="2">
    <source>
        <dbReference type="Proteomes" id="UP000516444"/>
    </source>
</evidence>
<dbReference type="AlphaFoldDB" id="A0A7G1P6U9"/>
<keyword evidence="2" id="KW-1185">Reference proteome</keyword>
<protein>
    <submittedName>
        <fullName evidence="1">Uncharacterized protein</fullName>
    </submittedName>
</protein>
<sequence length="91" mass="10098">MRTWLSWAGRDPTVQGLLGRREFGFGDPPDDADLFVEQKPPRSDVQSGNAFARAQRLLPRDCQWSALVCPRDDISIRLHTLATGTDGTGTE</sequence>
<evidence type="ECO:0000313" key="1">
    <source>
        <dbReference type="EMBL" id="BCL29546.1"/>
    </source>
</evidence>
<dbReference type="KEGG" id="sgm:GCM10017557_44050"/>
<proteinExistence type="predicted"/>
<dbReference type="EMBL" id="AP023440">
    <property type="protein sequence ID" value="BCL29546.1"/>
    <property type="molecule type" value="Genomic_DNA"/>
</dbReference>
<organism evidence="1 2">
    <name type="scientific">Streptomyces aurantiacus</name>
    <dbReference type="NCBI Taxonomy" id="47760"/>
    <lineage>
        <taxon>Bacteria</taxon>
        <taxon>Bacillati</taxon>
        <taxon>Actinomycetota</taxon>
        <taxon>Actinomycetes</taxon>
        <taxon>Kitasatosporales</taxon>
        <taxon>Streptomycetaceae</taxon>
        <taxon>Streptomyces</taxon>
        <taxon>Streptomyces aurantiacus group</taxon>
    </lineage>
</organism>
<dbReference type="Proteomes" id="UP000516444">
    <property type="component" value="Chromosome"/>
</dbReference>
<gene>
    <name evidence="1" type="ORF">GCM10017557_44050</name>
</gene>